<dbReference type="Proteomes" id="UP000639772">
    <property type="component" value="Unassembled WGS sequence"/>
</dbReference>
<reference evidence="1 2" key="1">
    <citation type="journal article" date="2020" name="Nat. Food">
        <title>A phased Vanilla planifolia genome enables genetic improvement of flavour and production.</title>
        <authorList>
            <person name="Hasing T."/>
            <person name="Tang H."/>
            <person name="Brym M."/>
            <person name="Khazi F."/>
            <person name="Huang T."/>
            <person name="Chambers A.H."/>
        </authorList>
    </citation>
    <scope>NUCLEOTIDE SEQUENCE [LARGE SCALE GENOMIC DNA]</scope>
    <source>
        <tissue evidence="1">Leaf</tissue>
    </source>
</reference>
<organism evidence="1 2">
    <name type="scientific">Vanilla planifolia</name>
    <name type="common">Vanilla</name>
    <dbReference type="NCBI Taxonomy" id="51239"/>
    <lineage>
        <taxon>Eukaryota</taxon>
        <taxon>Viridiplantae</taxon>
        <taxon>Streptophyta</taxon>
        <taxon>Embryophyta</taxon>
        <taxon>Tracheophyta</taxon>
        <taxon>Spermatophyta</taxon>
        <taxon>Magnoliopsida</taxon>
        <taxon>Liliopsida</taxon>
        <taxon>Asparagales</taxon>
        <taxon>Orchidaceae</taxon>
        <taxon>Vanilloideae</taxon>
        <taxon>Vanilleae</taxon>
        <taxon>Vanilla</taxon>
    </lineage>
</organism>
<dbReference type="OrthoDB" id="752671at2759"/>
<dbReference type="EMBL" id="JADCNM010000008">
    <property type="protein sequence ID" value="KAG0472287.1"/>
    <property type="molecule type" value="Genomic_DNA"/>
</dbReference>
<name>A0A835QR25_VANPL</name>
<evidence type="ECO:0000313" key="2">
    <source>
        <dbReference type="Proteomes" id="UP000639772"/>
    </source>
</evidence>
<evidence type="ECO:0000313" key="1">
    <source>
        <dbReference type="EMBL" id="KAG0472287.1"/>
    </source>
</evidence>
<dbReference type="PANTHER" id="PTHR34130">
    <property type="entry name" value="OS08G0243800 PROTEIN"/>
    <property type="match status" value="1"/>
</dbReference>
<comment type="caution">
    <text evidence="1">The sequence shown here is derived from an EMBL/GenBank/DDBJ whole genome shotgun (WGS) entry which is preliminary data.</text>
</comment>
<gene>
    <name evidence="1" type="ORF">HPP92_016833</name>
</gene>
<sequence length="200" mass="22700">MELVDRLEEPHGMHCCTLSGFKGGPFESSPPTDPIGFTFPVPPITEENNFADRNVFFRGDFLTWKSSSVPPPPAEAQRANLGKPKIRSFSHRRADSLDWRDHRLRVEAQTIDYHRLRRASSDSRQAPAKGLWRKWPLLVLGSMRLPAEMEMNDIRNRLKHRAPAAELTAHGWWKSRWGILRVLSCKAAENTVPTQIGAPG</sequence>
<dbReference type="AlphaFoldDB" id="A0A835QR25"/>
<accession>A0A835QR25</accession>
<protein>
    <submittedName>
        <fullName evidence="1">Uncharacterized protein</fullName>
    </submittedName>
</protein>
<dbReference type="PANTHER" id="PTHR34130:SF5">
    <property type="entry name" value="OS08G0243800 PROTEIN"/>
    <property type="match status" value="1"/>
</dbReference>
<proteinExistence type="predicted"/>